<reference evidence="1 2" key="1">
    <citation type="submission" date="2016-07" db="EMBL/GenBank/DDBJ databases">
        <title>Draft genome sequence of Prauserella muralis DSM 45305, isolated from a mould-covered wall in an indoor environment.</title>
        <authorList>
            <person name="Ruckert C."/>
            <person name="Albersmeier A."/>
            <person name="Jiang C.-L."/>
            <person name="Jiang Y."/>
            <person name="Kalinowski J."/>
            <person name="Schneider O."/>
            <person name="Winkler A."/>
            <person name="Zotchev S.B."/>
        </authorList>
    </citation>
    <scope>NUCLEOTIDE SEQUENCE [LARGE SCALE GENOMIC DNA]</scope>
    <source>
        <strain evidence="1 2">DSM 45305</strain>
    </source>
</reference>
<dbReference type="EMBL" id="MASW01000004">
    <property type="protein sequence ID" value="PXY24639.1"/>
    <property type="molecule type" value="Genomic_DNA"/>
</dbReference>
<sequence>MENRRARWLLATVLIIVLLNFLVPYTLLRDVDAWYGSMLFWLVSTAIVIGINAVVSSSWEE</sequence>
<accession>A0A2V4AUC3</accession>
<evidence type="ECO:0000313" key="2">
    <source>
        <dbReference type="Proteomes" id="UP000249915"/>
    </source>
</evidence>
<dbReference type="Proteomes" id="UP000249915">
    <property type="component" value="Unassembled WGS sequence"/>
</dbReference>
<dbReference type="OrthoDB" id="1808939at2"/>
<dbReference type="AlphaFoldDB" id="A0A2V4AUC3"/>
<dbReference type="RefSeq" id="WP_146771055.1">
    <property type="nucleotide sequence ID" value="NZ_MASW01000004.1"/>
</dbReference>
<organism evidence="1 2">
    <name type="scientific">Prauserella muralis</name>
    <dbReference type="NCBI Taxonomy" id="588067"/>
    <lineage>
        <taxon>Bacteria</taxon>
        <taxon>Bacillati</taxon>
        <taxon>Actinomycetota</taxon>
        <taxon>Actinomycetes</taxon>
        <taxon>Pseudonocardiales</taxon>
        <taxon>Pseudonocardiaceae</taxon>
        <taxon>Prauserella</taxon>
    </lineage>
</organism>
<gene>
    <name evidence="1" type="ORF">BAY60_19190</name>
</gene>
<name>A0A2V4AUC3_9PSEU</name>
<comment type="caution">
    <text evidence="1">The sequence shown here is derived from an EMBL/GenBank/DDBJ whole genome shotgun (WGS) entry which is preliminary data.</text>
</comment>
<protein>
    <submittedName>
        <fullName evidence="1">Uncharacterized protein</fullName>
    </submittedName>
</protein>
<keyword evidence="2" id="KW-1185">Reference proteome</keyword>
<evidence type="ECO:0000313" key="1">
    <source>
        <dbReference type="EMBL" id="PXY24639.1"/>
    </source>
</evidence>
<proteinExistence type="predicted"/>